<protein>
    <submittedName>
        <fullName evidence="2">Uncharacterized protein</fullName>
    </submittedName>
</protein>
<feature type="compositionally biased region" description="Polar residues" evidence="1">
    <location>
        <begin position="14"/>
        <end position="23"/>
    </location>
</feature>
<evidence type="ECO:0000313" key="3">
    <source>
        <dbReference type="Proteomes" id="UP001232156"/>
    </source>
</evidence>
<gene>
    <name evidence="2" type="ORF">Q8947_05955</name>
</gene>
<evidence type="ECO:0000313" key="2">
    <source>
        <dbReference type="EMBL" id="MDR4125525.1"/>
    </source>
</evidence>
<proteinExistence type="predicted"/>
<feature type="region of interest" description="Disordered" evidence="1">
    <location>
        <begin position="78"/>
        <end position="117"/>
    </location>
</feature>
<comment type="caution">
    <text evidence="2">The sequence shown here is derived from an EMBL/GenBank/DDBJ whole genome shotgun (WGS) entry which is preliminary data.</text>
</comment>
<name>A0ABU1D503_9BURK</name>
<feature type="compositionally biased region" description="Polar residues" evidence="1">
    <location>
        <begin position="78"/>
        <end position="107"/>
    </location>
</feature>
<dbReference type="EMBL" id="JAUZQE010000010">
    <property type="protein sequence ID" value="MDR4125525.1"/>
    <property type="molecule type" value="Genomic_DNA"/>
</dbReference>
<evidence type="ECO:0000256" key="1">
    <source>
        <dbReference type="SAM" id="MobiDB-lite"/>
    </source>
</evidence>
<organism evidence="2 3">
    <name type="scientific">Yanghanlia caeni</name>
    <dbReference type="NCBI Taxonomy" id="3064283"/>
    <lineage>
        <taxon>Bacteria</taxon>
        <taxon>Pseudomonadati</taxon>
        <taxon>Pseudomonadota</taxon>
        <taxon>Betaproteobacteria</taxon>
        <taxon>Burkholderiales</taxon>
        <taxon>Alcaligenaceae</taxon>
        <taxon>Yanghanlia</taxon>
    </lineage>
</organism>
<dbReference type="Proteomes" id="UP001232156">
    <property type="component" value="Unassembled WGS sequence"/>
</dbReference>
<feature type="region of interest" description="Disordered" evidence="1">
    <location>
        <begin position="1"/>
        <end position="31"/>
    </location>
</feature>
<reference evidence="2 3" key="1">
    <citation type="submission" date="2023-08" db="EMBL/GenBank/DDBJ databases">
        <title>Alcaligenaceae gen. nov., a novel taxon isolated from the sludge of Yixing Pesticide Factory.</title>
        <authorList>
            <person name="Ruan L."/>
        </authorList>
    </citation>
    <scope>NUCLEOTIDE SEQUENCE [LARGE SCALE GENOMIC DNA]</scope>
    <source>
        <strain evidence="2 3">LG-2</strain>
    </source>
</reference>
<accession>A0ABU1D503</accession>
<sequence>MSVSDVSGIERVTRLTNSAQSTLERARGEFSQHMQSALNELDDQAESVREAVAPVVAQVTQAVESVLAQLQAAQALTGTSAVPATSVPSTPSAQDADSQPMAQSSQAGPRDYLLPGEPGAGLPANYLKSPLYQDWLAQKPPMGQSVAEFGRALTAWQKANPYYVDPERFETFEGYLSAVERSTKSGNLPAQADPTRYTSFLSSYYGPSATANPWGERLGQVKPQEMVEWTDSLRAQYEHALAAQRSLQALEASGLLGR</sequence>
<keyword evidence="3" id="KW-1185">Reference proteome</keyword>
<dbReference type="RefSeq" id="WP_347286716.1">
    <property type="nucleotide sequence ID" value="NZ_JAUZQE010000010.1"/>
</dbReference>